<sequence>MNTIESRIRGLLHAISELRDAPYTIRGMYFDQDGLVQRAIDESLQADVMAQQVL</sequence>
<keyword evidence="2" id="KW-1185">Reference proteome</keyword>
<dbReference type="EMBL" id="FMWO01000040">
    <property type="protein sequence ID" value="SCZ85008.1"/>
    <property type="molecule type" value="Genomic_DNA"/>
</dbReference>
<gene>
    <name evidence="1" type="ORF">NSMM_330028</name>
</gene>
<dbReference type="AlphaFoldDB" id="A0A1G5SD22"/>
<proteinExistence type="predicted"/>
<reference evidence="1 2" key="1">
    <citation type="submission" date="2016-10" db="EMBL/GenBank/DDBJ databases">
        <authorList>
            <person name="de Groot N.N."/>
        </authorList>
    </citation>
    <scope>NUCLEOTIDE SEQUENCE [LARGE SCALE GENOMIC DNA]</scope>
    <source>
        <strain evidence="1">1</strain>
    </source>
</reference>
<evidence type="ECO:0000313" key="2">
    <source>
        <dbReference type="Proteomes" id="UP000198729"/>
    </source>
</evidence>
<dbReference type="RefSeq" id="WP_176753852.1">
    <property type="nucleotide sequence ID" value="NZ_FMWO01000040.1"/>
</dbReference>
<organism evidence="1 2">
    <name type="scientific">Nitrosomonas mobilis</name>
    <dbReference type="NCBI Taxonomy" id="51642"/>
    <lineage>
        <taxon>Bacteria</taxon>
        <taxon>Pseudomonadati</taxon>
        <taxon>Pseudomonadota</taxon>
        <taxon>Betaproteobacteria</taxon>
        <taxon>Nitrosomonadales</taxon>
        <taxon>Nitrosomonadaceae</taxon>
        <taxon>Nitrosomonas</taxon>
    </lineage>
</organism>
<evidence type="ECO:0000313" key="1">
    <source>
        <dbReference type="EMBL" id="SCZ85008.1"/>
    </source>
</evidence>
<accession>A0A1G5SD22</accession>
<name>A0A1G5SD22_9PROT</name>
<protein>
    <submittedName>
        <fullName evidence="1">Uncharacterized protein</fullName>
    </submittedName>
</protein>
<dbReference type="STRING" id="51642.NSMM_330028"/>
<dbReference type="Proteomes" id="UP000198729">
    <property type="component" value="Unassembled WGS sequence"/>
</dbReference>